<dbReference type="eggNOG" id="ENOG502R1WU">
    <property type="taxonomic scope" value="Eukaryota"/>
</dbReference>
<dbReference type="EMBL" id="KI925462">
    <property type="protein sequence ID" value="ETW78019.1"/>
    <property type="molecule type" value="Genomic_DNA"/>
</dbReference>
<keyword evidence="4" id="KW-1185">Reference proteome</keyword>
<reference evidence="3 4" key="1">
    <citation type="journal article" date="2012" name="New Phytol.">
        <title>Insight into trade-off between wood decay and parasitism from the genome of a fungal forest pathogen.</title>
        <authorList>
            <person name="Olson A."/>
            <person name="Aerts A."/>
            <person name="Asiegbu F."/>
            <person name="Belbahri L."/>
            <person name="Bouzid O."/>
            <person name="Broberg A."/>
            <person name="Canback B."/>
            <person name="Coutinho P.M."/>
            <person name="Cullen D."/>
            <person name="Dalman K."/>
            <person name="Deflorio G."/>
            <person name="van Diepen L.T."/>
            <person name="Dunand C."/>
            <person name="Duplessis S."/>
            <person name="Durling M."/>
            <person name="Gonthier P."/>
            <person name="Grimwood J."/>
            <person name="Fossdal C.G."/>
            <person name="Hansson D."/>
            <person name="Henrissat B."/>
            <person name="Hietala A."/>
            <person name="Himmelstrand K."/>
            <person name="Hoffmeister D."/>
            <person name="Hogberg N."/>
            <person name="James T.Y."/>
            <person name="Karlsson M."/>
            <person name="Kohler A."/>
            <person name="Kues U."/>
            <person name="Lee Y.H."/>
            <person name="Lin Y.C."/>
            <person name="Lind M."/>
            <person name="Lindquist E."/>
            <person name="Lombard V."/>
            <person name="Lucas S."/>
            <person name="Lunden K."/>
            <person name="Morin E."/>
            <person name="Murat C."/>
            <person name="Park J."/>
            <person name="Raffaello T."/>
            <person name="Rouze P."/>
            <person name="Salamov A."/>
            <person name="Schmutz J."/>
            <person name="Solheim H."/>
            <person name="Stahlberg J."/>
            <person name="Velez H."/>
            <person name="de Vries R.P."/>
            <person name="Wiebenga A."/>
            <person name="Woodward S."/>
            <person name="Yakovlev I."/>
            <person name="Garbelotto M."/>
            <person name="Martin F."/>
            <person name="Grigoriev I.V."/>
            <person name="Stenlid J."/>
        </authorList>
    </citation>
    <scope>NUCLEOTIDE SEQUENCE [LARGE SCALE GENOMIC DNA]</scope>
    <source>
        <strain evidence="3 4">TC 32-1</strain>
    </source>
</reference>
<dbReference type="AlphaFoldDB" id="W4JX33"/>
<keyword evidence="2" id="KW-0472">Membrane</keyword>
<dbReference type="Proteomes" id="UP000030671">
    <property type="component" value="Unassembled WGS sequence"/>
</dbReference>
<feature type="compositionally biased region" description="Polar residues" evidence="1">
    <location>
        <begin position="82"/>
        <end position="93"/>
    </location>
</feature>
<keyword evidence="2" id="KW-1133">Transmembrane helix</keyword>
<sequence length="157" mass="16951">MSGTGSVGHHAPQNRPPIPSGTSLPSRPGRVVLGGAAIVASTFGLFWMYLQRNQARRADPNAPGSVSGWEHRLHDAAYPDSEVSTSTAATRSQRLFLPLPPPKEPNREQHRTIATVRRDGEGAHPLRDDHGGFLHPTPQRDRGDGLAYTKRVGTPDG</sequence>
<feature type="transmembrane region" description="Helical" evidence="2">
    <location>
        <begin position="31"/>
        <end position="50"/>
    </location>
</feature>
<feature type="region of interest" description="Disordered" evidence="1">
    <location>
        <begin position="1"/>
        <end position="26"/>
    </location>
</feature>
<proteinExistence type="predicted"/>
<protein>
    <submittedName>
        <fullName evidence="3">Uncharacterized protein</fullName>
    </submittedName>
</protein>
<evidence type="ECO:0000256" key="1">
    <source>
        <dbReference type="SAM" id="MobiDB-lite"/>
    </source>
</evidence>
<feature type="compositionally biased region" description="Basic and acidic residues" evidence="1">
    <location>
        <begin position="104"/>
        <end position="144"/>
    </location>
</feature>
<accession>W4JX33</accession>
<evidence type="ECO:0000313" key="4">
    <source>
        <dbReference type="Proteomes" id="UP000030671"/>
    </source>
</evidence>
<dbReference type="KEGG" id="hir:HETIRDRAFT_429158"/>
<gene>
    <name evidence="3" type="ORF">HETIRDRAFT_429158</name>
</gene>
<organism evidence="3 4">
    <name type="scientific">Heterobasidion irregulare (strain TC 32-1)</name>
    <dbReference type="NCBI Taxonomy" id="747525"/>
    <lineage>
        <taxon>Eukaryota</taxon>
        <taxon>Fungi</taxon>
        <taxon>Dikarya</taxon>
        <taxon>Basidiomycota</taxon>
        <taxon>Agaricomycotina</taxon>
        <taxon>Agaricomycetes</taxon>
        <taxon>Russulales</taxon>
        <taxon>Bondarzewiaceae</taxon>
        <taxon>Heterobasidion</taxon>
        <taxon>Heterobasidion annosum species complex</taxon>
    </lineage>
</organism>
<evidence type="ECO:0000313" key="3">
    <source>
        <dbReference type="EMBL" id="ETW78019.1"/>
    </source>
</evidence>
<keyword evidence="2" id="KW-0812">Transmembrane</keyword>
<dbReference type="GeneID" id="20674321"/>
<name>W4JX33_HETIT</name>
<dbReference type="RefSeq" id="XP_009550024.1">
    <property type="nucleotide sequence ID" value="XM_009551729.1"/>
</dbReference>
<feature type="region of interest" description="Disordered" evidence="1">
    <location>
        <begin position="78"/>
        <end position="157"/>
    </location>
</feature>
<dbReference type="InParanoid" id="W4JX33"/>
<evidence type="ECO:0000256" key="2">
    <source>
        <dbReference type="SAM" id="Phobius"/>
    </source>
</evidence>
<dbReference type="OrthoDB" id="2850836at2759"/>
<dbReference type="HOGENOM" id="CLU_125587_0_0_1"/>